<organism evidence="3 4">
    <name type="scientific">Pythium oligandrum</name>
    <name type="common">Mycoparasitic fungus</name>
    <dbReference type="NCBI Taxonomy" id="41045"/>
    <lineage>
        <taxon>Eukaryota</taxon>
        <taxon>Sar</taxon>
        <taxon>Stramenopiles</taxon>
        <taxon>Oomycota</taxon>
        <taxon>Peronosporomycetes</taxon>
        <taxon>Pythiales</taxon>
        <taxon>Pythiaceae</taxon>
        <taxon>Pythium</taxon>
    </lineage>
</organism>
<evidence type="ECO:0000259" key="1">
    <source>
        <dbReference type="PROSITE" id="PS50404"/>
    </source>
</evidence>
<dbReference type="SFLD" id="SFLDS00019">
    <property type="entry name" value="Glutathione_Transferase_(cytos"/>
    <property type="match status" value="1"/>
</dbReference>
<feature type="domain" description="GST C-terminal" evidence="2">
    <location>
        <begin position="83"/>
        <end position="201"/>
    </location>
</feature>
<dbReference type="PANTHER" id="PTHR11571:SF252">
    <property type="entry name" value="GLUTATHIONE S-TRANSFERASE"/>
    <property type="match status" value="1"/>
</dbReference>
<evidence type="ECO:0008006" key="5">
    <source>
        <dbReference type="Google" id="ProtNLM"/>
    </source>
</evidence>
<protein>
    <recommendedName>
        <fullName evidence="5">Glutathione S-transferase</fullName>
    </recommendedName>
</protein>
<dbReference type="SUPFAM" id="SSF47616">
    <property type="entry name" value="GST C-terminal domain-like"/>
    <property type="match status" value="1"/>
</dbReference>
<dbReference type="CDD" id="cd03192">
    <property type="entry name" value="GST_C_Sigma_like"/>
    <property type="match status" value="1"/>
</dbReference>
<dbReference type="Proteomes" id="UP000794436">
    <property type="component" value="Unassembled WGS sequence"/>
</dbReference>
<dbReference type="InterPro" id="IPR004046">
    <property type="entry name" value="GST_C"/>
</dbReference>
<name>A0A8K1FM90_PYTOL</name>
<sequence>MTHPELKITYFPITARGDFPRLALVYAGLDLQDERIAFADWGQRKTTLPLGQLPQLSVNNEVYVQSMGIARYAGRLGGLYPADSPAVLKVDSVLDTLLEVTNKFIDIYFHTQGTGRQTKKIIQATEELFPKVFDYVESHNQGKFVLGDQISLADISVFDEVTNTMADGFPEFSLAPYPKVQAIVEAIKRSPRIATYLAMHT</sequence>
<dbReference type="InterPro" id="IPR004045">
    <property type="entry name" value="Glutathione_S-Trfase_N"/>
</dbReference>
<dbReference type="PROSITE" id="PS50404">
    <property type="entry name" value="GST_NTER"/>
    <property type="match status" value="1"/>
</dbReference>
<evidence type="ECO:0000313" key="4">
    <source>
        <dbReference type="Proteomes" id="UP000794436"/>
    </source>
</evidence>
<dbReference type="InterPro" id="IPR036282">
    <property type="entry name" value="Glutathione-S-Trfase_C_sf"/>
</dbReference>
<dbReference type="EMBL" id="SPLM01000072">
    <property type="protein sequence ID" value="TMW63433.1"/>
    <property type="molecule type" value="Genomic_DNA"/>
</dbReference>
<proteinExistence type="predicted"/>
<dbReference type="Gene3D" id="3.40.30.10">
    <property type="entry name" value="Glutaredoxin"/>
    <property type="match status" value="1"/>
</dbReference>
<evidence type="ECO:0000313" key="3">
    <source>
        <dbReference type="EMBL" id="TMW63433.1"/>
    </source>
</evidence>
<dbReference type="CDD" id="cd03039">
    <property type="entry name" value="GST_N_Sigma_like"/>
    <property type="match status" value="1"/>
</dbReference>
<evidence type="ECO:0000259" key="2">
    <source>
        <dbReference type="PROSITE" id="PS50405"/>
    </source>
</evidence>
<gene>
    <name evidence="3" type="ORF">Poli38472_002374</name>
</gene>
<dbReference type="Pfam" id="PF14497">
    <property type="entry name" value="GST_C_3"/>
    <property type="match status" value="1"/>
</dbReference>
<dbReference type="InterPro" id="IPR040079">
    <property type="entry name" value="Glutathione_S-Trfase"/>
</dbReference>
<dbReference type="GO" id="GO:0006749">
    <property type="term" value="P:glutathione metabolic process"/>
    <property type="evidence" value="ECO:0007669"/>
    <property type="project" value="TreeGrafter"/>
</dbReference>
<dbReference type="PANTHER" id="PTHR11571">
    <property type="entry name" value="GLUTATHIONE S-TRANSFERASE"/>
    <property type="match status" value="1"/>
</dbReference>
<dbReference type="InterPro" id="IPR050213">
    <property type="entry name" value="GST_superfamily"/>
</dbReference>
<reference evidence="3" key="1">
    <citation type="submission" date="2019-03" db="EMBL/GenBank/DDBJ databases">
        <title>Long read genome sequence of the mycoparasitic Pythium oligandrum ATCC 38472 isolated from sugarbeet rhizosphere.</title>
        <authorList>
            <person name="Gaulin E."/>
        </authorList>
    </citation>
    <scope>NUCLEOTIDE SEQUENCE</scope>
    <source>
        <strain evidence="3">ATCC 38472_TT</strain>
    </source>
</reference>
<dbReference type="SUPFAM" id="SSF52833">
    <property type="entry name" value="Thioredoxin-like"/>
    <property type="match status" value="1"/>
</dbReference>
<dbReference type="OrthoDB" id="420389at2759"/>
<keyword evidence="4" id="KW-1185">Reference proteome</keyword>
<comment type="caution">
    <text evidence="3">The sequence shown here is derived from an EMBL/GenBank/DDBJ whole genome shotgun (WGS) entry which is preliminary data.</text>
</comment>
<dbReference type="InterPro" id="IPR010987">
    <property type="entry name" value="Glutathione-S-Trfase_C-like"/>
</dbReference>
<dbReference type="Gene3D" id="1.20.1050.10">
    <property type="match status" value="1"/>
</dbReference>
<accession>A0A8K1FM90</accession>
<feature type="domain" description="GST N-terminal" evidence="1">
    <location>
        <begin position="4"/>
        <end position="81"/>
    </location>
</feature>
<dbReference type="PROSITE" id="PS50405">
    <property type="entry name" value="GST_CTER"/>
    <property type="match status" value="1"/>
</dbReference>
<dbReference type="GO" id="GO:0004364">
    <property type="term" value="F:glutathione transferase activity"/>
    <property type="evidence" value="ECO:0007669"/>
    <property type="project" value="TreeGrafter"/>
</dbReference>
<dbReference type="AlphaFoldDB" id="A0A8K1FM90"/>
<dbReference type="InterPro" id="IPR036249">
    <property type="entry name" value="Thioredoxin-like_sf"/>
</dbReference>